<reference evidence="12" key="1">
    <citation type="journal article" date="2022" name="ISME J.">
        <title>Identification of active gaseous-alkane degraders at natural gas seeps.</title>
        <authorList>
            <person name="Farhan Ul Haque M."/>
            <person name="Hernandez M."/>
            <person name="Crombie A.T."/>
            <person name="Murrell J.C."/>
        </authorList>
    </citation>
    <scope>NUCLEOTIDE SEQUENCE</scope>
    <source>
        <strain evidence="12">PC2</strain>
    </source>
</reference>
<comment type="similarity">
    <text evidence="2">Belongs to the YkuD family.</text>
</comment>
<evidence type="ECO:0000256" key="8">
    <source>
        <dbReference type="ARBA" id="ARBA00023316"/>
    </source>
</evidence>
<proteinExistence type="inferred from homology"/>
<protein>
    <submittedName>
        <fullName evidence="12">L,D-transpeptidase</fullName>
    </submittedName>
</protein>
<dbReference type="PROSITE" id="PS52029">
    <property type="entry name" value="LD_TPASE"/>
    <property type="match status" value="1"/>
</dbReference>
<evidence type="ECO:0000256" key="3">
    <source>
        <dbReference type="ARBA" id="ARBA00022676"/>
    </source>
</evidence>
<organism evidence="12 13">
    <name type="scientific">Candidatus Rhodoblastus alkanivorans</name>
    <dbReference type="NCBI Taxonomy" id="2954117"/>
    <lineage>
        <taxon>Bacteria</taxon>
        <taxon>Pseudomonadati</taxon>
        <taxon>Pseudomonadota</taxon>
        <taxon>Alphaproteobacteria</taxon>
        <taxon>Hyphomicrobiales</taxon>
        <taxon>Rhodoblastaceae</taxon>
        <taxon>Rhodoblastus</taxon>
    </lineage>
</organism>
<feature type="domain" description="L,D-TPase catalytic" evidence="11">
    <location>
        <begin position="54"/>
        <end position="186"/>
    </location>
</feature>
<evidence type="ECO:0000256" key="6">
    <source>
        <dbReference type="ARBA" id="ARBA00022960"/>
    </source>
</evidence>
<name>A0ABS9Z915_9HYPH</name>
<dbReference type="SUPFAM" id="SSF141523">
    <property type="entry name" value="L,D-transpeptidase catalytic domain-like"/>
    <property type="match status" value="1"/>
</dbReference>
<dbReference type="PANTHER" id="PTHR30582">
    <property type="entry name" value="L,D-TRANSPEPTIDASE"/>
    <property type="match status" value="1"/>
</dbReference>
<dbReference type="InterPro" id="IPR005490">
    <property type="entry name" value="LD_TPept_cat_dom"/>
</dbReference>
<sequence>MAPPLPSFSRNLRLIAALRKRVAAALFVAAALCVPPSIAQAKKIVHYETEAGPGTIVIEAARRKLFFVLGGGRAIEYRVGVPRHGAEWSGETYVNGKYVRPAWAPTPEIKEEEPWLPDEINGGAPNNPMGARAITLERSEVAIHGSTRRMRATIGGAASHGCIRMYNEDVIDLYKRVHIGTPVLMLP</sequence>
<dbReference type="InterPro" id="IPR038063">
    <property type="entry name" value="Transpep_catalytic_dom"/>
</dbReference>
<feature type="signal peptide" evidence="10">
    <location>
        <begin position="1"/>
        <end position="39"/>
    </location>
</feature>
<dbReference type="InterPro" id="IPR050979">
    <property type="entry name" value="LD-transpeptidase"/>
</dbReference>
<evidence type="ECO:0000256" key="5">
    <source>
        <dbReference type="ARBA" id="ARBA00022801"/>
    </source>
</evidence>
<dbReference type="CDD" id="cd16913">
    <property type="entry name" value="YkuD_like"/>
    <property type="match status" value="1"/>
</dbReference>
<evidence type="ECO:0000259" key="11">
    <source>
        <dbReference type="PROSITE" id="PS52029"/>
    </source>
</evidence>
<evidence type="ECO:0000256" key="4">
    <source>
        <dbReference type="ARBA" id="ARBA00022679"/>
    </source>
</evidence>
<dbReference type="Proteomes" id="UP001139104">
    <property type="component" value="Unassembled WGS sequence"/>
</dbReference>
<dbReference type="RefSeq" id="WP_243068083.1">
    <property type="nucleotide sequence ID" value="NZ_JAIVFK010000015.1"/>
</dbReference>
<feature type="active site" description="Nucleophile" evidence="9">
    <location>
        <position position="162"/>
    </location>
</feature>
<dbReference type="Gene3D" id="2.40.440.10">
    <property type="entry name" value="L,D-transpeptidase catalytic domain-like"/>
    <property type="match status" value="1"/>
</dbReference>
<keyword evidence="8 9" id="KW-0961">Cell wall biogenesis/degradation</keyword>
<keyword evidence="5" id="KW-0378">Hydrolase</keyword>
<comment type="pathway">
    <text evidence="1 9">Cell wall biogenesis; peptidoglycan biosynthesis.</text>
</comment>
<keyword evidence="6 9" id="KW-0133">Cell shape</keyword>
<evidence type="ECO:0000313" key="12">
    <source>
        <dbReference type="EMBL" id="MCI4684175.1"/>
    </source>
</evidence>
<feature type="chain" id="PRO_5046505672" evidence="10">
    <location>
        <begin position="40"/>
        <end position="187"/>
    </location>
</feature>
<keyword evidence="10" id="KW-0732">Signal</keyword>
<evidence type="ECO:0000256" key="10">
    <source>
        <dbReference type="SAM" id="SignalP"/>
    </source>
</evidence>
<keyword evidence="3" id="KW-0328">Glycosyltransferase</keyword>
<feature type="active site" description="Proton donor/acceptor" evidence="9">
    <location>
        <position position="144"/>
    </location>
</feature>
<evidence type="ECO:0000256" key="2">
    <source>
        <dbReference type="ARBA" id="ARBA00005992"/>
    </source>
</evidence>
<keyword evidence="7 9" id="KW-0573">Peptidoglycan synthesis</keyword>
<dbReference type="PANTHER" id="PTHR30582:SF24">
    <property type="entry name" value="L,D-TRANSPEPTIDASE ERFK_SRFK-RELATED"/>
    <property type="match status" value="1"/>
</dbReference>
<gene>
    <name evidence="12" type="ORF">K2U94_15635</name>
</gene>
<evidence type="ECO:0000256" key="1">
    <source>
        <dbReference type="ARBA" id="ARBA00004752"/>
    </source>
</evidence>
<evidence type="ECO:0000313" key="13">
    <source>
        <dbReference type="Proteomes" id="UP001139104"/>
    </source>
</evidence>
<dbReference type="Pfam" id="PF03734">
    <property type="entry name" value="YkuD"/>
    <property type="match status" value="1"/>
</dbReference>
<keyword evidence="4" id="KW-0808">Transferase</keyword>
<comment type="caution">
    <text evidence="12">The sequence shown here is derived from an EMBL/GenBank/DDBJ whole genome shotgun (WGS) entry which is preliminary data.</text>
</comment>
<dbReference type="EMBL" id="JAIVFP010000001">
    <property type="protein sequence ID" value="MCI4684175.1"/>
    <property type="molecule type" value="Genomic_DNA"/>
</dbReference>
<keyword evidence="13" id="KW-1185">Reference proteome</keyword>
<accession>A0ABS9Z915</accession>
<evidence type="ECO:0000256" key="7">
    <source>
        <dbReference type="ARBA" id="ARBA00022984"/>
    </source>
</evidence>
<evidence type="ECO:0000256" key="9">
    <source>
        <dbReference type="PROSITE-ProRule" id="PRU01373"/>
    </source>
</evidence>